<evidence type="ECO:0000256" key="9">
    <source>
        <dbReference type="ARBA" id="ARBA00023136"/>
    </source>
</evidence>
<feature type="transmembrane region" description="Helical" evidence="15">
    <location>
        <begin position="12"/>
        <end position="30"/>
    </location>
</feature>
<dbReference type="InterPro" id="IPR028987">
    <property type="entry name" value="ATP_synth_B-like_membr_sf"/>
</dbReference>
<dbReference type="Proteomes" id="UP000249248">
    <property type="component" value="Unassembled WGS sequence"/>
</dbReference>
<dbReference type="GO" id="GO:0012505">
    <property type="term" value="C:endomembrane system"/>
    <property type="evidence" value="ECO:0007669"/>
    <property type="project" value="UniProtKB-SubCell"/>
</dbReference>
<comment type="caution">
    <text evidence="18">The sequence shown here is derived from an EMBL/GenBank/DDBJ whole genome shotgun (WGS) entry which is preliminary data.</text>
</comment>
<dbReference type="CDD" id="cd06503">
    <property type="entry name" value="ATP-synt_Fo_b"/>
    <property type="match status" value="1"/>
</dbReference>
<dbReference type="SUPFAM" id="SSF81573">
    <property type="entry name" value="F1F0 ATP synthase subunit B, membrane domain"/>
    <property type="match status" value="1"/>
</dbReference>
<name>A0A2W1NC84_9FLAO</name>
<comment type="subunit">
    <text evidence="15">F-type ATPases have 2 components, F(1) - the catalytic core - and F(0) - the membrane proton channel. F(1) has five subunits: alpha(3), beta(3), gamma(1), delta(1), epsilon(1). F(0) has three main subunits: a(1), b(2) and c(10-14). The alpha and beta chains form an alternating ring which encloses part of the gamma chain. F(1) is attached to F(0) by a central stalk formed by the gamma and epsilon chains, while a peripheral stalk is formed by the delta and b chains.</text>
</comment>
<keyword evidence="3 15" id="KW-1003">Cell membrane</keyword>
<evidence type="ECO:0000256" key="14">
    <source>
        <dbReference type="ARBA" id="ARBA00037847"/>
    </source>
</evidence>
<protein>
    <recommendedName>
        <fullName evidence="15">ATP synthase subunit b</fullName>
    </recommendedName>
    <alternativeName>
        <fullName evidence="15">ATP synthase F(0) sector subunit b</fullName>
    </alternativeName>
    <alternativeName>
        <fullName evidence="15">ATPase subunit I</fullName>
    </alternativeName>
    <alternativeName>
        <fullName evidence="15">F-type ATPase subunit b</fullName>
        <shortName evidence="15">F-ATPase subunit b</shortName>
    </alternativeName>
</protein>
<keyword evidence="8 15" id="KW-0406">Ion transport</keyword>
<dbReference type="GO" id="GO:0045259">
    <property type="term" value="C:proton-transporting ATP synthase complex"/>
    <property type="evidence" value="ECO:0007669"/>
    <property type="project" value="UniProtKB-KW"/>
</dbReference>
<dbReference type="PANTHER" id="PTHR33445">
    <property type="entry name" value="ATP SYNTHASE SUBUNIT B', CHLOROPLASTIC"/>
    <property type="match status" value="1"/>
</dbReference>
<evidence type="ECO:0000256" key="17">
    <source>
        <dbReference type="SAM" id="Coils"/>
    </source>
</evidence>
<evidence type="ECO:0000313" key="19">
    <source>
        <dbReference type="Proteomes" id="UP000249248"/>
    </source>
</evidence>
<reference evidence="18 19" key="1">
    <citation type="submission" date="2018-06" db="EMBL/GenBank/DDBJ databases">
        <title>The draft genome sequence of Crocinitomix sp. SM1701.</title>
        <authorList>
            <person name="Zhang X."/>
        </authorList>
    </citation>
    <scope>NUCLEOTIDE SEQUENCE [LARGE SCALE GENOMIC DNA]</scope>
    <source>
        <strain evidence="18 19">SM1701</strain>
    </source>
</reference>
<accession>A0A2W1NC84</accession>
<comment type="subcellular location">
    <subcellularLocation>
        <location evidence="15">Cell membrane</location>
        <topology evidence="15">Single-pass membrane protein</topology>
    </subcellularLocation>
    <subcellularLocation>
        <location evidence="14">Endomembrane system</location>
        <topology evidence="14">Single-pass membrane protein</topology>
    </subcellularLocation>
</comment>
<evidence type="ECO:0000256" key="2">
    <source>
        <dbReference type="ARBA" id="ARBA00022448"/>
    </source>
</evidence>
<dbReference type="RefSeq" id="WP_111063752.1">
    <property type="nucleotide sequence ID" value="NZ_JBHUCU010000017.1"/>
</dbReference>
<dbReference type="NCBIfam" id="NF011041">
    <property type="entry name" value="PRK14471.1"/>
    <property type="match status" value="1"/>
</dbReference>
<keyword evidence="5 15" id="KW-0812">Transmembrane</keyword>
<dbReference type="GO" id="GO:0005886">
    <property type="term" value="C:plasma membrane"/>
    <property type="evidence" value="ECO:0007669"/>
    <property type="project" value="UniProtKB-SubCell"/>
</dbReference>
<dbReference type="HAMAP" id="MF_01398">
    <property type="entry name" value="ATP_synth_b_bprime"/>
    <property type="match status" value="1"/>
</dbReference>
<dbReference type="OrthoDB" id="9795289at2"/>
<keyword evidence="17" id="KW-0175">Coiled coil</keyword>
<proteinExistence type="inferred from homology"/>
<gene>
    <name evidence="15" type="primary">atpF</name>
    <name evidence="18" type="ORF">DNU06_12450</name>
</gene>
<comment type="subunit">
    <text evidence="13">F-type ATPases have 2 components, F(1) - the catalytic core - and F(0) - the membrane proton channel. F(1) has five subunits: alpha(3), beta(3), gamma(1), delta(1), epsilon(1). F(0) has four main subunits: a(1), b(2) and c(10-14). The alpha and beta chains form an alternating ring which encloses part of the gamma chain. F(1) is attached to F(0) by a central stalk formed by the gamma and epsilon chains, while a peripheral stalk is formed by the delta and b chains.</text>
</comment>
<dbReference type="InterPro" id="IPR002146">
    <property type="entry name" value="ATP_synth_b/b'su_bac/chlpt"/>
</dbReference>
<organism evidence="18 19">
    <name type="scientific">Putridiphycobacter roseus</name>
    <dbReference type="NCBI Taxonomy" id="2219161"/>
    <lineage>
        <taxon>Bacteria</taxon>
        <taxon>Pseudomonadati</taxon>
        <taxon>Bacteroidota</taxon>
        <taxon>Flavobacteriia</taxon>
        <taxon>Flavobacteriales</taxon>
        <taxon>Crocinitomicaceae</taxon>
        <taxon>Putridiphycobacter</taxon>
    </lineage>
</organism>
<dbReference type="Pfam" id="PF00430">
    <property type="entry name" value="ATP-synt_B"/>
    <property type="match status" value="1"/>
</dbReference>
<evidence type="ECO:0000256" key="12">
    <source>
        <dbReference type="ARBA" id="ARBA00025614"/>
    </source>
</evidence>
<keyword evidence="2 15" id="KW-0813">Transport</keyword>
<keyword evidence="9 15" id="KW-0472">Membrane</keyword>
<evidence type="ECO:0000256" key="8">
    <source>
        <dbReference type="ARBA" id="ARBA00023065"/>
    </source>
</evidence>
<comment type="function">
    <text evidence="12">Component of the F(0) channel, it forms part of the peripheral stalk, linking F(1) to F(0). The b'-subunit is a diverged and duplicated form of b found in plants and photosynthetic bacteria.</text>
</comment>
<dbReference type="AlphaFoldDB" id="A0A2W1NC84"/>
<evidence type="ECO:0000256" key="10">
    <source>
        <dbReference type="ARBA" id="ARBA00023310"/>
    </source>
</evidence>
<evidence type="ECO:0000256" key="15">
    <source>
        <dbReference type="HAMAP-Rule" id="MF_01398"/>
    </source>
</evidence>
<evidence type="ECO:0000256" key="13">
    <source>
        <dbReference type="ARBA" id="ARBA00026054"/>
    </source>
</evidence>
<feature type="coiled-coil region" evidence="17">
    <location>
        <begin position="44"/>
        <end position="82"/>
    </location>
</feature>
<dbReference type="Gene3D" id="1.20.5.620">
    <property type="entry name" value="F1F0 ATP synthase subunit B, membrane domain"/>
    <property type="match status" value="1"/>
</dbReference>
<keyword evidence="4 15" id="KW-0138">CF(0)</keyword>
<evidence type="ECO:0000256" key="1">
    <source>
        <dbReference type="ARBA" id="ARBA00005513"/>
    </source>
</evidence>
<dbReference type="InterPro" id="IPR050059">
    <property type="entry name" value="ATP_synthase_B_chain"/>
</dbReference>
<evidence type="ECO:0000256" key="16">
    <source>
        <dbReference type="RuleBase" id="RU003848"/>
    </source>
</evidence>
<dbReference type="GO" id="GO:0046961">
    <property type="term" value="F:proton-transporting ATPase activity, rotational mechanism"/>
    <property type="evidence" value="ECO:0007669"/>
    <property type="project" value="TreeGrafter"/>
</dbReference>
<evidence type="ECO:0000256" key="6">
    <source>
        <dbReference type="ARBA" id="ARBA00022781"/>
    </source>
</evidence>
<comment type="similarity">
    <text evidence="1 15 16">Belongs to the ATPase B chain family.</text>
</comment>
<keyword evidence="18" id="KW-0378">Hydrolase</keyword>
<dbReference type="GO" id="GO:0046933">
    <property type="term" value="F:proton-transporting ATP synthase activity, rotational mechanism"/>
    <property type="evidence" value="ECO:0007669"/>
    <property type="project" value="UniProtKB-UniRule"/>
</dbReference>
<dbReference type="PANTHER" id="PTHR33445:SF1">
    <property type="entry name" value="ATP SYNTHASE SUBUNIT B"/>
    <property type="match status" value="1"/>
</dbReference>
<keyword evidence="10 15" id="KW-0066">ATP synthesis</keyword>
<keyword evidence="7 15" id="KW-1133">Transmembrane helix</keyword>
<evidence type="ECO:0000256" key="5">
    <source>
        <dbReference type="ARBA" id="ARBA00022692"/>
    </source>
</evidence>
<evidence type="ECO:0000256" key="11">
    <source>
        <dbReference type="ARBA" id="ARBA00025198"/>
    </source>
</evidence>
<keyword evidence="19" id="KW-1185">Reference proteome</keyword>
<sequence length="164" mass="17716">MELLTPSIGTIVWSTIVFVILMLLLAKFAWKPMLKAVNDRENSISDALSLAEKTKAEMAALNAQNETLLKEARIERDQMIKEAGEAGATILAEAKDKATAAADKIVSDAHKAITNDKNAAMAEIKTHVASLSIAIAEKIVKSELTTSENQKKLANQLADEISLN</sequence>
<evidence type="ECO:0000313" key="18">
    <source>
        <dbReference type="EMBL" id="PZE16693.1"/>
    </source>
</evidence>
<evidence type="ECO:0000256" key="3">
    <source>
        <dbReference type="ARBA" id="ARBA00022475"/>
    </source>
</evidence>
<comment type="function">
    <text evidence="11 15">F(1)F(0) ATP synthase produces ATP from ADP in the presence of a proton or sodium gradient. F-type ATPases consist of two structural domains, F(1) containing the extramembraneous catalytic core and F(0) containing the membrane proton channel, linked together by a central stalk and a peripheral stalk. During catalysis, ATP synthesis in the catalytic domain of F(1) is coupled via a rotary mechanism of the central stalk subunits to proton translocation.</text>
</comment>
<dbReference type="EMBL" id="QKSB01000007">
    <property type="protein sequence ID" value="PZE16693.1"/>
    <property type="molecule type" value="Genomic_DNA"/>
</dbReference>
<dbReference type="NCBIfam" id="TIGR01144">
    <property type="entry name" value="ATP_synt_b"/>
    <property type="match status" value="1"/>
</dbReference>
<dbReference type="InterPro" id="IPR005864">
    <property type="entry name" value="ATP_synth_F0_bsu_bac"/>
</dbReference>
<dbReference type="GO" id="GO:0016787">
    <property type="term" value="F:hydrolase activity"/>
    <property type="evidence" value="ECO:0007669"/>
    <property type="project" value="UniProtKB-KW"/>
</dbReference>
<evidence type="ECO:0000256" key="4">
    <source>
        <dbReference type="ARBA" id="ARBA00022547"/>
    </source>
</evidence>
<evidence type="ECO:0000256" key="7">
    <source>
        <dbReference type="ARBA" id="ARBA00022989"/>
    </source>
</evidence>
<keyword evidence="6 15" id="KW-0375">Hydrogen ion transport</keyword>